<name>A0A5B7JIZ7_PORTR</name>
<dbReference type="EMBL" id="VSRR010098970">
    <property type="protein sequence ID" value="MPC94535.1"/>
    <property type="molecule type" value="Genomic_DNA"/>
</dbReference>
<organism evidence="1 2">
    <name type="scientific">Portunus trituberculatus</name>
    <name type="common">Swimming crab</name>
    <name type="synonym">Neptunus trituberculatus</name>
    <dbReference type="NCBI Taxonomy" id="210409"/>
    <lineage>
        <taxon>Eukaryota</taxon>
        <taxon>Metazoa</taxon>
        <taxon>Ecdysozoa</taxon>
        <taxon>Arthropoda</taxon>
        <taxon>Crustacea</taxon>
        <taxon>Multicrustacea</taxon>
        <taxon>Malacostraca</taxon>
        <taxon>Eumalacostraca</taxon>
        <taxon>Eucarida</taxon>
        <taxon>Decapoda</taxon>
        <taxon>Pleocyemata</taxon>
        <taxon>Brachyura</taxon>
        <taxon>Eubrachyura</taxon>
        <taxon>Portunoidea</taxon>
        <taxon>Portunidae</taxon>
        <taxon>Portuninae</taxon>
        <taxon>Portunus</taxon>
    </lineage>
</organism>
<keyword evidence="2" id="KW-1185">Reference proteome</keyword>
<protein>
    <submittedName>
        <fullName evidence="1">Uncharacterized protein</fullName>
    </submittedName>
</protein>
<evidence type="ECO:0000313" key="2">
    <source>
        <dbReference type="Proteomes" id="UP000324222"/>
    </source>
</evidence>
<gene>
    <name evidence="1" type="ORF">E2C01_089708</name>
</gene>
<dbReference type="AlphaFoldDB" id="A0A5B7JIZ7"/>
<dbReference type="Proteomes" id="UP000324222">
    <property type="component" value="Unassembled WGS sequence"/>
</dbReference>
<evidence type="ECO:0000313" key="1">
    <source>
        <dbReference type="EMBL" id="MPC94535.1"/>
    </source>
</evidence>
<reference evidence="1 2" key="1">
    <citation type="submission" date="2019-05" db="EMBL/GenBank/DDBJ databases">
        <title>Another draft genome of Portunus trituberculatus and its Hox gene families provides insights of decapod evolution.</title>
        <authorList>
            <person name="Jeong J.-H."/>
            <person name="Song I."/>
            <person name="Kim S."/>
            <person name="Choi T."/>
            <person name="Kim D."/>
            <person name="Ryu S."/>
            <person name="Kim W."/>
        </authorList>
    </citation>
    <scope>NUCLEOTIDE SEQUENCE [LARGE SCALE GENOMIC DNA]</scope>
    <source>
        <tissue evidence="1">Muscle</tissue>
    </source>
</reference>
<accession>A0A5B7JIZ7</accession>
<sequence length="76" mass="8940">MSRGAFLSAARPAWKYQSFPRLSFIGKTRRPEVPRNTQTPMRRKYVNVSEDLELREKAEHGGNKYYLLIILQNLLM</sequence>
<comment type="caution">
    <text evidence="1">The sequence shown here is derived from an EMBL/GenBank/DDBJ whole genome shotgun (WGS) entry which is preliminary data.</text>
</comment>
<proteinExistence type="predicted"/>